<keyword evidence="5" id="KW-1185">Reference proteome</keyword>
<reference evidence="3" key="3">
    <citation type="submission" date="2020-06" db="EMBL/GenBank/DDBJ databases">
        <title>Helianthus annuus Genome sequencing and assembly Release 2.</title>
        <authorList>
            <person name="Gouzy J."/>
            <person name="Langlade N."/>
            <person name="Munos S."/>
        </authorList>
    </citation>
    <scope>NUCLEOTIDE SEQUENCE</scope>
    <source>
        <tissue evidence="3">Leaves</tissue>
    </source>
</reference>
<dbReference type="STRING" id="4232.A0A251RU96"/>
<dbReference type="PANTHER" id="PTHR44259:SF114">
    <property type="entry name" value="OS06G0707300 PROTEIN"/>
    <property type="match status" value="1"/>
</dbReference>
<dbReference type="InterPro" id="IPR005174">
    <property type="entry name" value="KIB1-4_b-propeller"/>
</dbReference>
<feature type="domain" description="F-box" evidence="1">
    <location>
        <begin position="4"/>
        <end position="41"/>
    </location>
</feature>
<accession>A0A251RU96</accession>
<reference evidence="4" key="2">
    <citation type="submission" date="2017-02" db="EMBL/GenBank/DDBJ databases">
        <title>Sunflower complete genome.</title>
        <authorList>
            <person name="Langlade N."/>
            <person name="Munos S."/>
        </authorList>
    </citation>
    <scope>NUCLEOTIDE SEQUENCE [LARGE SCALE GENOMIC DNA]</scope>
    <source>
        <tissue evidence="4">Leaves</tissue>
    </source>
</reference>
<dbReference type="Proteomes" id="UP000215914">
    <property type="component" value="Chromosome 17"/>
</dbReference>
<dbReference type="OMA" id="FICHIED"/>
<feature type="domain" description="KIB1-4 beta-propeller" evidence="2">
    <location>
        <begin position="82"/>
        <end position="357"/>
    </location>
</feature>
<name>A0A251RU96_HELAN</name>
<organism evidence="4 5">
    <name type="scientific">Helianthus annuus</name>
    <name type="common">Common sunflower</name>
    <dbReference type="NCBI Taxonomy" id="4232"/>
    <lineage>
        <taxon>Eukaryota</taxon>
        <taxon>Viridiplantae</taxon>
        <taxon>Streptophyta</taxon>
        <taxon>Embryophyta</taxon>
        <taxon>Tracheophyta</taxon>
        <taxon>Spermatophyta</taxon>
        <taxon>Magnoliopsida</taxon>
        <taxon>eudicotyledons</taxon>
        <taxon>Gunneridae</taxon>
        <taxon>Pentapetalae</taxon>
        <taxon>asterids</taxon>
        <taxon>campanulids</taxon>
        <taxon>Asterales</taxon>
        <taxon>Asteraceae</taxon>
        <taxon>Asteroideae</taxon>
        <taxon>Heliantheae alliance</taxon>
        <taxon>Heliantheae</taxon>
        <taxon>Helianthus</taxon>
    </lineage>
</organism>
<dbReference type="Pfam" id="PF00646">
    <property type="entry name" value="F-box"/>
    <property type="match status" value="1"/>
</dbReference>
<reference evidence="3 5" key="1">
    <citation type="journal article" date="2017" name="Nature">
        <title>The sunflower genome provides insights into oil metabolism, flowering and Asterid evolution.</title>
        <authorList>
            <person name="Badouin H."/>
            <person name="Gouzy J."/>
            <person name="Grassa C.J."/>
            <person name="Murat F."/>
            <person name="Staton S.E."/>
            <person name="Cottret L."/>
            <person name="Lelandais-Briere C."/>
            <person name="Owens G.L."/>
            <person name="Carrere S."/>
            <person name="Mayjonade B."/>
            <person name="Legrand L."/>
            <person name="Gill N."/>
            <person name="Kane N.C."/>
            <person name="Bowers J.E."/>
            <person name="Hubner S."/>
            <person name="Bellec A."/>
            <person name="Berard A."/>
            <person name="Berges H."/>
            <person name="Blanchet N."/>
            <person name="Boniface M.C."/>
            <person name="Brunel D."/>
            <person name="Catrice O."/>
            <person name="Chaidir N."/>
            <person name="Claudel C."/>
            <person name="Donnadieu C."/>
            <person name="Faraut T."/>
            <person name="Fievet G."/>
            <person name="Helmstetter N."/>
            <person name="King M."/>
            <person name="Knapp S.J."/>
            <person name="Lai Z."/>
            <person name="Le Paslier M.C."/>
            <person name="Lippi Y."/>
            <person name="Lorenzon L."/>
            <person name="Mandel J.R."/>
            <person name="Marage G."/>
            <person name="Marchand G."/>
            <person name="Marquand E."/>
            <person name="Bret-Mestries E."/>
            <person name="Morien E."/>
            <person name="Nambeesan S."/>
            <person name="Nguyen T."/>
            <person name="Pegot-Espagnet P."/>
            <person name="Pouilly N."/>
            <person name="Raftis F."/>
            <person name="Sallet E."/>
            <person name="Schiex T."/>
            <person name="Thomas J."/>
            <person name="Vandecasteele C."/>
            <person name="Vares D."/>
            <person name="Vear F."/>
            <person name="Vautrin S."/>
            <person name="Crespi M."/>
            <person name="Mangin B."/>
            <person name="Burke J.M."/>
            <person name="Salse J."/>
            <person name="Munos S."/>
            <person name="Vincourt P."/>
            <person name="Rieseberg L.H."/>
            <person name="Langlade N.B."/>
        </authorList>
    </citation>
    <scope>NUCLEOTIDE SEQUENCE [LARGE SCALE GENOMIC DNA]</scope>
    <source>
        <strain evidence="5">cv. SF193</strain>
        <tissue evidence="3">Leaves</tissue>
    </source>
</reference>
<evidence type="ECO:0000313" key="3">
    <source>
        <dbReference type="EMBL" id="KAF5757387.1"/>
    </source>
</evidence>
<proteinExistence type="predicted"/>
<dbReference type="OrthoDB" id="642536at2759"/>
<evidence type="ECO:0000259" key="1">
    <source>
        <dbReference type="Pfam" id="PF00646"/>
    </source>
</evidence>
<dbReference type="InterPro" id="IPR050942">
    <property type="entry name" value="F-box_BR-signaling"/>
</dbReference>
<dbReference type="Pfam" id="PF03478">
    <property type="entry name" value="Beta-prop_KIB1-4"/>
    <property type="match status" value="1"/>
</dbReference>
<gene>
    <name evidence="4" type="ORF">HannXRQ_Chr17g0566181</name>
    <name evidence="3" type="ORF">HanXRQr2_Chr17g0826111</name>
</gene>
<dbReference type="Gramene" id="mRNA:HanXRQr2_Chr17g0826111">
    <property type="protein sequence ID" value="CDS:HanXRQr2_Chr17g0826111.1"/>
    <property type="gene ID" value="HanXRQr2_Chr17g0826111"/>
</dbReference>
<evidence type="ECO:0000313" key="4">
    <source>
        <dbReference type="EMBL" id="OTF87820.1"/>
    </source>
</evidence>
<evidence type="ECO:0000313" key="5">
    <source>
        <dbReference type="Proteomes" id="UP000215914"/>
    </source>
</evidence>
<sequence>MTTWSDLLPEILNRIAGKLDFYEDSVNFLCVCTSWKSSVSTTKTMMRHRPSRLPMLMLAESNTDEDNEHQLRRFVLLSNGGTMRKLPLPEAQRQQCVSTHGWLLTTGEEEFCAKLVNPLSRAQIDLPRKYMFDELYADQDEWMYYLFSMRKVLFTSPNLLSSDPSFRVIIIWGRTIGFCQPGDASWTRINGWEGHLFDISYHRMRKRLYVVATMGTIYECDIINDVLCPKTLSRVTTFPGEEFGCSCVPWAYLLEWGCDSLLMVTRERYYFKKHDDEYGRYGPYRTSRFQCFVFGLDDGKWSKITSLGGKAVFVGFNSSFAIHGGEGVKPDCIYFTDDLYEPYRGLPEGGGGDVGIYHMFNGRIETLFESQESVFRSSPPLWLQTSTLPIIKGIK</sequence>
<dbReference type="EMBL" id="CM007906">
    <property type="protein sequence ID" value="OTF87820.1"/>
    <property type="molecule type" value="Genomic_DNA"/>
</dbReference>
<dbReference type="InterPro" id="IPR001810">
    <property type="entry name" value="F-box_dom"/>
</dbReference>
<protein>
    <submittedName>
        <fullName evidence="4">Uncharacterized protein</fullName>
    </submittedName>
</protein>
<evidence type="ECO:0000259" key="2">
    <source>
        <dbReference type="Pfam" id="PF03478"/>
    </source>
</evidence>
<dbReference type="PANTHER" id="PTHR44259">
    <property type="entry name" value="OS07G0183000 PROTEIN-RELATED"/>
    <property type="match status" value="1"/>
</dbReference>
<dbReference type="AlphaFoldDB" id="A0A251RU96"/>
<dbReference type="InParanoid" id="A0A251RU96"/>
<dbReference type="EMBL" id="MNCJ02000332">
    <property type="protein sequence ID" value="KAF5757387.1"/>
    <property type="molecule type" value="Genomic_DNA"/>
</dbReference>